<proteinExistence type="predicted"/>
<evidence type="ECO:0000313" key="1">
    <source>
        <dbReference type="EMBL" id="KGA13401.1"/>
    </source>
</evidence>
<organism evidence="1">
    <name type="scientific">freshwater metagenome</name>
    <dbReference type="NCBI Taxonomy" id="449393"/>
    <lineage>
        <taxon>unclassified sequences</taxon>
        <taxon>metagenomes</taxon>
        <taxon>ecological metagenomes</taxon>
    </lineage>
</organism>
<sequence>MSATANAMTDIAQAILATLNTEHTSQAHWPFPSEDERQKWFYTPTDHGGLTLHTLTPEQTRLVMRLVDAGLSRPAYVTVSTIMGLENVLDQLEGWTAHWNFPRGRDPQRYFLRIFGDPGSSTWGWRIGGHHVSLHFTILNNEVVSSTPCFLGADPASSPLLGGQFLRPLGACEDFSRELMHSFTDEQRSLAIVSHVPPTDLVTANRSELHDGDMALPLAKVWRDEFTGDLQNVVEQFQKNEDAKIGYSPEHASALSYSTTPKGIAAASMNTSQQDILRALVNTYVGRISDEFAQREADKVSEYFQQLHFAWAGGTAVGVPHYYRIQGPRLLAEYDNTTRDGNHVHTVWRDPVNDFGADVLAEHHRKSH</sequence>
<dbReference type="PANTHER" id="PTHR37489">
    <property type="entry name" value="DUF3500 DOMAIN-CONTAINING PROTEIN"/>
    <property type="match status" value="1"/>
</dbReference>
<dbReference type="AlphaFoldDB" id="A0A094QGF4"/>
<reference evidence="1" key="1">
    <citation type="submission" date="2014-06" db="EMBL/GenBank/DDBJ databases">
        <title>Key roles for freshwater Actinobacteria revealed by deep metagenomic sequencing.</title>
        <authorList>
            <person name="Ghai R."/>
            <person name="Mizuno C.M."/>
            <person name="Picazo A."/>
            <person name="Camacho A."/>
            <person name="Rodriguez-Valera F."/>
        </authorList>
    </citation>
    <scope>NUCLEOTIDE SEQUENCE</scope>
</reference>
<name>A0A094QGF4_9ZZZZ</name>
<dbReference type="InterPro" id="IPR021889">
    <property type="entry name" value="DUF3500"/>
</dbReference>
<dbReference type="PANTHER" id="PTHR37489:SF1">
    <property type="entry name" value="DUF3500 DOMAIN-CONTAINING PROTEIN"/>
    <property type="match status" value="1"/>
</dbReference>
<comment type="caution">
    <text evidence="1">The sequence shown here is derived from an EMBL/GenBank/DDBJ whole genome shotgun (WGS) entry which is preliminary data.</text>
</comment>
<evidence type="ECO:0008006" key="2">
    <source>
        <dbReference type="Google" id="ProtNLM"/>
    </source>
</evidence>
<dbReference type="EMBL" id="JNSL01000188">
    <property type="protein sequence ID" value="KGA13401.1"/>
    <property type="molecule type" value="Genomic_DNA"/>
</dbReference>
<protein>
    <recommendedName>
        <fullName evidence="2">DUF3500 domain-containing protein</fullName>
    </recommendedName>
</protein>
<accession>A0A094QGF4</accession>
<dbReference type="Pfam" id="PF12006">
    <property type="entry name" value="DUF3500"/>
    <property type="match status" value="1"/>
</dbReference>
<gene>
    <name evidence="1" type="ORF">GM51_19850</name>
</gene>